<feature type="transmembrane region" description="Helical" evidence="1">
    <location>
        <begin position="201"/>
        <end position="222"/>
    </location>
</feature>
<gene>
    <name evidence="2" type="ORF">SAMN05443636_2314</name>
</gene>
<dbReference type="OrthoDB" id="313450at2157"/>
<keyword evidence="1" id="KW-0812">Transmembrane</keyword>
<dbReference type="Pfam" id="PF04307">
    <property type="entry name" value="YdjM"/>
    <property type="match status" value="1"/>
</dbReference>
<dbReference type="EMBL" id="FQWV01000006">
    <property type="protein sequence ID" value="SHH32609.1"/>
    <property type="molecule type" value="Genomic_DNA"/>
</dbReference>
<reference evidence="2 3" key="1">
    <citation type="submission" date="2016-11" db="EMBL/GenBank/DDBJ databases">
        <authorList>
            <person name="Jaros S."/>
            <person name="Januszkiewicz K."/>
            <person name="Wedrychowicz H."/>
        </authorList>
    </citation>
    <scope>NUCLEOTIDE SEQUENCE [LARGE SCALE GENOMIC DNA]</scope>
    <source>
        <strain evidence="2 3">DSM 9297</strain>
    </source>
</reference>
<feature type="transmembrane region" description="Helical" evidence="1">
    <location>
        <begin position="106"/>
        <end position="139"/>
    </location>
</feature>
<feature type="transmembrane region" description="Helical" evidence="1">
    <location>
        <begin position="279"/>
        <end position="296"/>
    </location>
</feature>
<proteinExistence type="predicted"/>
<keyword evidence="1" id="KW-0472">Membrane</keyword>
<keyword evidence="1" id="KW-1133">Transmembrane helix</keyword>
<feature type="transmembrane region" description="Helical" evidence="1">
    <location>
        <begin position="151"/>
        <end position="170"/>
    </location>
</feature>
<dbReference type="STRING" id="43928.SAMN05443636_2314"/>
<organism evidence="2 3">
    <name type="scientific">Halobaculum gomorrense</name>
    <dbReference type="NCBI Taxonomy" id="43928"/>
    <lineage>
        <taxon>Archaea</taxon>
        <taxon>Methanobacteriati</taxon>
        <taxon>Methanobacteriota</taxon>
        <taxon>Stenosarchaea group</taxon>
        <taxon>Halobacteria</taxon>
        <taxon>Halobacteriales</taxon>
        <taxon>Haloferacaceae</taxon>
        <taxon>Halobaculum</taxon>
    </lineage>
</organism>
<dbReference type="RefSeq" id="WP_073309704.1">
    <property type="nucleotide sequence ID" value="NZ_FQWV01000006.1"/>
</dbReference>
<evidence type="ECO:0000313" key="2">
    <source>
        <dbReference type="EMBL" id="SHH32609.1"/>
    </source>
</evidence>
<keyword evidence="2" id="KW-0378">Hydrolase</keyword>
<dbReference type="GO" id="GO:0016787">
    <property type="term" value="F:hydrolase activity"/>
    <property type="evidence" value="ECO:0007669"/>
    <property type="project" value="UniProtKB-KW"/>
</dbReference>
<dbReference type="InterPro" id="IPR007404">
    <property type="entry name" value="YdjM-like"/>
</dbReference>
<protein>
    <submittedName>
        <fullName evidence="2">LexA-binding, inner membrane-associated putative hydrolase</fullName>
    </submittedName>
</protein>
<feature type="transmembrane region" description="Helical" evidence="1">
    <location>
        <begin position="45"/>
        <end position="67"/>
    </location>
</feature>
<dbReference type="AlphaFoldDB" id="A0A1M5S2B4"/>
<name>A0A1M5S2B4_9EURY</name>
<feature type="transmembrane region" description="Helical" evidence="1">
    <location>
        <begin position="322"/>
        <end position="343"/>
    </location>
</feature>
<accession>A0A1M5S2B4</accession>
<keyword evidence="3" id="KW-1185">Reference proteome</keyword>
<feature type="transmembrane region" description="Helical" evidence="1">
    <location>
        <begin position="79"/>
        <end position="100"/>
    </location>
</feature>
<sequence>MFVGHALAAFALVAVVARRLGERPARALTFGAVAGAFAAAPDVDIGYALVGVAAGASGGAGPLGLAESFWSTGNVVHRAVTHSLVVAPVVAAVAAAWVHGRADARAIALGLAAGLVAVVAAVGGPLAALVTLAFVATALALAAAVRSRTELSARATFALALVGLVSHPFGDVFTGEPPALLYPVAAEVLSARVALSADPTLHLLGAFAIELATIWAAAIVWIRLRAQRDGRLAAADRAGRVAAPAWLRDRLDPRALAGAGYAASAFVIPAPTLELSYPFVFSVLAVGAVAVVPIRIRRLGRWRERGRAALAPELSAPGTERAVVTALTAVSLAAGAYLVAYLAGVP</sequence>
<evidence type="ECO:0000256" key="1">
    <source>
        <dbReference type="SAM" id="Phobius"/>
    </source>
</evidence>
<feature type="transmembrane region" description="Helical" evidence="1">
    <location>
        <begin position="255"/>
        <end position="273"/>
    </location>
</feature>
<evidence type="ECO:0000313" key="3">
    <source>
        <dbReference type="Proteomes" id="UP000184357"/>
    </source>
</evidence>
<dbReference type="Proteomes" id="UP000184357">
    <property type="component" value="Unassembled WGS sequence"/>
</dbReference>